<protein>
    <recommendedName>
        <fullName evidence="5">Proteophosphoglycan</fullName>
    </recommendedName>
</protein>
<dbReference type="InterPro" id="IPR023361">
    <property type="entry name" value="DUF1285_beta_roll_sf"/>
</dbReference>
<accession>A0A231UXH6</accession>
<keyword evidence="4" id="KW-1185">Reference proteome</keyword>
<dbReference type="PIRSF" id="PIRSF029557">
    <property type="entry name" value="UCP029557"/>
    <property type="match status" value="1"/>
</dbReference>
<sequence length="207" mass="22613">MTKPQTDGAAMADDRTEALEALISRSVQDGRKPAPVDQWEPQNCRDIGLEIAADGTWTYKGSPITRQRMVQLFSSVLRKDTDGKTYLVTPVEKVLVNVADAHFMAVECASSGSGKTRVLTFRTNVGDLVEAGPDHPLRFEGAEDDGPLKPYLRVRGRLTALATRAVTYQLIEMAEPMTVGDVEVLALHSRGAVFPIAPMDRIEAMAE</sequence>
<gene>
    <name evidence="3" type="ORF">B7H23_10705</name>
</gene>
<dbReference type="InterPro" id="IPR048341">
    <property type="entry name" value="DUF1285_N"/>
</dbReference>
<reference evidence="4" key="1">
    <citation type="journal article" date="2017" name="Int. J. Syst. Evol. Microbiol.">
        <title>Notoacmeibacter marinus gen. nov., sp. nov., isolated from the gut of a limpet and proposal of Notoacmeibacteraceae fam. nov. in the order Rhizobiales of the class Alphaproteobacteria.</title>
        <authorList>
            <person name="Huang Z."/>
            <person name="Guo F."/>
            <person name="Lai Q."/>
        </authorList>
    </citation>
    <scope>NUCLEOTIDE SEQUENCE [LARGE SCALE GENOMIC DNA]</scope>
    <source>
        <strain evidence="4">XMTR2A4</strain>
    </source>
</reference>
<proteinExistence type="predicted"/>
<comment type="caution">
    <text evidence="3">The sequence shown here is derived from an EMBL/GenBank/DDBJ whole genome shotgun (WGS) entry which is preliminary data.</text>
</comment>
<evidence type="ECO:0000259" key="1">
    <source>
        <dbReference type="Pfam" id="PF06938"/>
    </source>
</evidence>
<dbReference type="Pfam" id="PF06938">
    <property type="entry name" value="DUF1285_N"/>
    <property type="match status" value="1"/>
</dbReference>
<evidence type="ECO:0000313" key="4">
    <source>
        <dbReference type="Proteomes" id="UP000215405"/>
    </source>
</evidence>
<dbReference type="Proteomes" id="UP000215405">
    <property type="component" value="Unassembled WGS sequence"/>
</dbReference>
<organism evidence="3 4">
    <name type="scientific">Notoacmeibacter marinus</name>
    <dbReference type="NCBI Taxonomy" id="1876515"/>
    <lineage>
        <taxon>Bacteria</taxon>
        <taxon>Pseudomonadati</taxon>
        <taxon>Pseudomonadota</taxon>
        <taxon>Alphaproteobacteria</taxon>
        <taxon>Hyphomicrobiales</taxon>
        <taxon>Notoacmeibacteraceae</taxon>
        <taxon>Notoacmeibacter</taxon>
    </lineage>
</organism>
<evidence type="ECO:0000313" key="3">
    <source>
        <dbReference type="EMBL" id="OXT00567.1"/>
    </source>
</evidence>
<dbReference type="AlphaFoldDB" id="A0A231UXH6"/>
<evidence type="ECO:0000259" key="2">
    <source>
        <dbReference type="Pfam" id="PF21028"/>
    </source>
</evidence>
<dbReference type="EMBL" id="NBYO01000002">
    <property type="protein sequence ID" value="OXT00567.1"/>
    <property type="molecule type" value="Genomic_DNA"/>
</dbReference>
<evidence type="ECO:0008006" key="5">
    <source>
        <dbReference type="Google" id="ProtNLM"/>
    </source>
</evidence>
<dbReference type="Pfam" id="PF21028">
    <property type="entry name" value="DUF1285_C"/>
    <property type="match status" value="1"/>
</dbReference>
<dbReference type="InterPro" id="IPR048342">
    <property type="entry name" value="DUF1285_C"/>
</dbReference>
<feature type="domain" description="DUF1285" evidence="1">
    <location>
        <begin position="34"/>
        <end position="101"/>
    </location>
</feature>
<dbReference type="Gene3D" id="2.30.270.10">
    <property type="entry name" value="duf1285 protein"/>
    <property type="match status" value="1"/>
</dbReference>
<dbReference type="InterPro" id="IPR010707">
    <property type="entry name" value="DUF1285"/>
</dbReference>
<name>A0A231UXH6_9HYPH</name>
<dbReference type="Gene3D" id="3.10.540.10">
    <property type="entry name" value="duf1285 like domain"/>
    <property type="match status" value="1"/>
</dbReference>
<feature type="domain" description="DUF1285" evidence="2">
    <location>
        <begin position="103"/>
        <end position="196"/>
    </location>
</feature>